<proteinExistence type="predicted"/>
<keyword evidence="3" id="KW-1185">Reference proteome</keyword>
<dbReference type="PANTHER" id="PTHR22397">
    <property type="entry name" value="JUNCTIONAL SARCOPLASMIC RETICULUM PROTEIN 1"/>
    <property type="match status" value="1"/>
</dbReference>
<evidence type="ECO:0000256" key="1">
    <source>
        <dbReference type="SAM" id="MobiDB-lite"/>
    </source>
</evidence>
<sequence length="301" mass="34769">MLAAPVLDRHSQLHPGETVSTVHRNNGSDKDFPRPSTQRNFWADYETLEEDLGPQSADSPPQRPQRPSRAIYRPEMHAARKLKEEMASVPLQVKAEPRILAREPSFSRSTCTQQLVSSQNASQPEVPWESVTLNRCLFIAITILVLASGFQKLHEALHGHKVTLDEEEDQYGLILRRSGTLRHRIEPEETLWDVLLSWLPDLDDDDDDDDEDYKYEERVRKRKPKRRRVVKTLSGLRNRPLPEILLKQRKALSNIRQGNKFTEENVDLGEKDNDQKNSVENVEKVSMKNSVKKKSRKQIID</sequence>
<feature type="compositionally biased region" description="Low complexity" evidence="1">
    <location>
        <begin position="54"/>
        <end position="70"/>
    </location>
</feature>
<dbReference type="PANTHER" id="PTHR22397:SF2">
    <property type="entry name" value="JUNCTIONAL SARCOPLASMIC RETICULUM PROTEIN 1"/>
    <property type="match status" value="1"/>
</dbReference>
<feature type="region of interest" description="Disordered" evidence="1">
    <location>
        <begin position="263"/>
        <end position="301"/>
    </location>
</feature>
<accession>A0AAW0QAH7</accession>
<dbReference type="Proteomes" id="UP001460270">
    <property type="component" value="Unassembled WGS sequence"/>
</dbReference>
<dbReference type="AlphaFoldDB" id="A0AAW0QAH7"/>
<comment type="caution">
    <text evidence="2">The sequence shown here is derived from an EMBL/GenBank/DDBJ whole genome shotgun (WGS) entry which is preliminary data.</text>
</comment>
<evidence type="ECO:0000313" key="3">
    <source>
        <dbReference type="Proteomes" id="UP001460270"/>
    </source>
</evidence>
<dbReference type="EMBL" id="JBBPFD010000001">
    <property type="protein sequence ID" value="KAK7945738.1"/>
    <property type="molecule type" value="Genomic_DNA"/>
</dbReference>
<dbReference type="Pfam" id="PF15312">
    <property type="entry name" value="JSRP"/>
    <property type="match status" value="1"/>
</dbReference>
<gene>
    <name evidence="2" type="ORF">WMY93_001466</name>
</gene>
<reference evidence="3" key="1">
    <citation type="submission" date="2024-04" db="EMBL/GenBank/DDBJ databases">
        <title>Salinicola lusitanus LLJ914,a marine bacterium isolated from the Okinawa Trough.</title>
        <authorList>
            <person name="Li J."/>
        </authorList>
    </citation>
    <scope>NUCLEOTIDE SEQUENCE [LARGE SCALE GENOMIC DNA]</scope>
</reference>
<organism evidence="2 3">
    <name type="scientific">Mugilogobius chulae</name>
    <name type="common">yellowstripe goby</name>
    <dbReference type="NCBI Taxonomy" id="88201"/>
    <lineage>
        <taxon>Eukaryota</taxon>
        <taxon>Metazoa</taxon>
        <taxon>Chordata</taxon>
        <taxon>Craniata</taxon>
        <taxon>Vertebrata</taxon>
        <taxon>Euteleostomi</taxon>
        <taxon>Actinopterygii</taxon>
        <taxon>Neopterygii</taxon>
        <taxon>Teleostei</taxon>
        <taxon>Neoteleostei</taxon>
        <taxon>Acanthomorphata</taxon>
        <taxon>Gobiaria</taxon>
        <taxon>Gobiiformes</taxon>
        <taxon>Gobioidei</taxon>
        <taxon>Gobiidae</taxon>
        <taxon>Gobionellinae</taxon>
        <taxon>Mugilogobius</taxon>
    </lineage>
</organism>
<evidence type="ECO:0000313" key="2">
    <source>
        <dbReference type="EMBL" id="KAK7945738.1"/>
    </source>
</evidence>
<dbReference type="InterPro" id="IPR026178">
    <property type="entry name" value="JSRP1"/>
</dbReference>
<name>A0AAW0QAH7_9GOBI</name>
<feature type="compositionally biased region" description="Basic residues" evidence="1">
    <location>
        <begin position="290"/>
        <end position="301"/>
    </location>
</feature>
<feature type="compositionally biased region" description="Basic and acidic residues" evidence="1">
    <location>
        <begin position="268"/>
        <end position="286"/>
    </location>
</feature>
<feature type="region of interest" description="Disordered" evidence="1">
    <location>
        <begin position="1"/>
        <end position="73"/>
    </location>
</feature>
<protein>
    <submittedName>
        <fullName evidence="2">Uncharacterized protein</fullName>
    </submittedName>
</protein>